<keyword evidence="2" id="KW-1185">Reference proteome</keyword>
<evidence type="ECO:0000313" key="2">
    <source>
        <dbReference type="Proteomes" id="UP000001444"/>
    </source>
</evidence>
<proteinExistence type="predicted"/>
<dbReference type="RefSeq" id="WP_012999267.1">
    <property type="nucleotide sequence ID" value="NC_013929.1"/>
</dbReference>
<dbReference type="EMBL" id="FN554889">
    <property type="protein sequence ID" value="CBG68537.1"/>
    <property type="molecule type" value="Genomic_DNA"/>
</dbReference>
<sequence length="50" mass="5594">MAFGGQLVQSQTPRIRTEIKRHFDLFSAEFASEDGLLALPHAALLARARR</sequence>
<accession>C9Z8A9</accession>
<evidence type="ECO:0000313" key="1">
    <source>
        <dbReference type="EMBL" id="CBG68537.1"/>
    </source>
</evidence>
<dbReference type="KEGG" id="scb:SCAB_13831"/>
<reference evidence="1 2" key="1">
    <citation type="journal article" date="2010" name="Mol. Plant Microbe Interact.">
        <title>Streptomyces scabies 87-22 contains a coronafacic acid-like biosynthetic cluster that contributes to plant-microbe interactions.</title>
        <authorList>
            <person name="Bignell D.R."/>
            <person name="Seipke R.F."/>
            <person name="Huguet-Tapia J.C."/>
            <person name="Chambers A.H."/>
            <person name="Parry R.J."/>
            <person name="Loria R."/>
        </authorList>
    </citation>
    <scope>NUCLEOTIDE SEQUENCE [LARGE SCALE GENOMIC DNA]</scope>
    <source>
        <strain evidence="1 2">87.22</strain>
    </source>
</reference>
<dbReference type="AlphaFoldDB" id="C9Z8A9"/>
<organism evidence="1 2">
    <name type="scientific">Streptomyces scabiei (strain 87.22)</name>
    <dbReference type="NCBI Taxonomy" id="680198"/>
    <lineage>
        <taxon>Bacteria</taxon>
        <taxon>Bacillati</taxon>
        <taxon>Actinomycetota</taxon>
        <taxon>Actinomycetes</taxon>
        <taxon>Kitasatosporales</taxon>
        <taxon>Streptomycetaceae</taxon>
        <taxon>Streptomyces</taxon>
    </lineage>
</organism>
<dbReference type="GeneID" id="31221307"/>
<dbReference type="Proteomes" id="UP000001444">
    <property type="component" value="Chromosome"/>
</dbReference>
<name>C9Z8A9_STRSW</name>
<dbReference type="HOGENOM" id="CLU_3123421_0_0_11"/>
<protein>
    <submittedName>
        <fullName evidence="1">Uncharacterized protein</fullName>
    </submittedName>
</protein>
<gene>
    <name evidence="1" type="ordered locus">SCAB_13831</name>
</gene>